<feature type="domain" description="Endonuclease/exonuclease/phosphatase" evidence="1">
    <location>
        <begin position="74"/>
        <end position="240"/>
    </location>
</feature>
<evidence type="ECO:0000259" key="1">
    <source>
        <dbReference type="Pfam" id="PF03372"/>
    </source>
</evidence>
<sequence length="507" mass="57858">MARWCRTAAPIAGAKEQASPVAVARTSARGAGSSSIPIMEKATRGLRRRPQRRSTEFTDQELTSLEIGDKFVWCWLPANGHSGGMLLGFRDSTFEVGAIDRGRYFICTDINCRVDRLRCRVMGIYGPADHSRSAEFLQEVSNKVSSSEVPIIMGGDFNLIRAAHDKNNSRINWARMDLFNEHIATWGVREIPRTGARYTWTNKQLNPVRCVLDRVFLSPELELHFPLCAVAAETSLGSDHTPLIFDSGEGIPLKSNRFFFESSWKLTMEQWLFLVRKLAGRVEPWWGKFMSSGGRLILSNSCLANLPQFAMGLFLLQDGIHAKFDSHRARFYWEGTGPKRRYHLVNWPAVCRPKECGGLGLLNSKKMNWALMLKWIWKLFQPENPIWAQIIRAKYASANNIFEGTGQGGSQFWRSLHKIKHLFKLGARYSIRDGRRTMFWMDKWSGDIALKDRFPNLFSIANAQMCTVAQMWLPLARPLDRPWLEHAVAELKRLHDATSPRRPDQDA</sequence>
<dbReference type="AlphaFoldDB" id="A0AAD8QIY9"/>
<dbReference type="GO" id="GO:0003824">
    <property type="term" value="F:catalytic activity"/>
    <property type="evidence" value="ECO:0007669"/>
    <property type="project" value="InterPro"/>
</dbReference>
<protein>
    <recommendedName>
        <fullName evidence="1">Endonuclease/exonuclease/phosphatase domain-containing protein</fullName>
    </recommendedName>
</protein>
<keyword evidence="3" id="KW-1185">Reference proteome</keyword>
<reference evidence="2" key="1">
    <citation type="submission" date="2023-07" db="EMBL/GenBank/DDBJ databases">
        <title>A chromosome-level genome assembly of Lolium multiflorum.</title>
        <authorList>
            <person name="Chen Y."/>
            <person name="Copetti D."/>
            <person name="Kolliker R."/>
            <person name="Studer B."/>
        </authorList>
    </citation>
    <scope>NUCLEOTIDE SEQUENCE</scope>
    <source>
        <strain evidence="2">02402/16</strain>
        <tissue evidence="2">Leaf</tissue>
    </source>
</reference>
<evidence type="ECO:0000313" key="2">
    <source>
        <dbReference type="EMBL" id="KAK1603292.1"/>
    </source>
</evidence>
<dbReference type="Proteomes" id="UP001231189">
    <property type="component" value="Unassembled WGS sequence"/>
</dbReference>
<proteinExistence type="predicted"/>
<dbReference type="SUPFAM" id="SSF56219">
    <property type="entry name" value="DNase I-like"/>
    <property type="match status" value="1"/>
</dbReference>
<organism evidence="2 3">
    <name type="scientific">Lolium multiflorum</name>
    <name type="common">Italian ryegrass</name>
    <name type="synonym">Lolium perenne subsp. multiflorum</name>
    <dbReference type="NCBI Taxonomy" id="4521"/>
    <lineage>
        <taxon>Eukaryota</taxon>
        <taxon>Viridiplantae</taxon>
        <taxon>Streptophyta</taxon>
        <taxon>Embryophyta</taxon>
        <taxon>Tracheophyta</taxon>
        <taxon>Spermatophyta</taxon>
        <taxon>Magnoliopsida</taxon>
        <taxon>Liliopsida</taxon>
        <taxon>Poales</taxon>
        <taxon>Poaceae</taxon>
        <taxon>BOP clade</taxon>
        <taxon>Pooideae</taxon>
        <taxon>Poodae</taxon>
        <taxon>Poeae</taxon>
        <taxon>Poeae Chloroplast Group 2 (Poeae type)</taxon>
        <taxon>Loliodinae</taxon>
        <taxon>Loliinae</taxon>
        <taxon>Lolium</taxon>
    </lineage>
</organism>
<evidence type="ECO:0000313" key="3">
    <source>
        <dbReference type="Proteomes" id="UP001231189"/>
    </source>
</evidence>
<dbReference type="Pfam" id="PF03372">
    <property type="entry name" value="Exo_endo_phos"/>
    <property type="match status" value="1"/>
</dbReference>
<dbReference type="InterPro" id="IPR036691">
    <property type="entry name" value="Endo/exonu/phosph_ase_sf"/>
</dbReference>
<dbReference type="PANTHER" id="PTHR33116:SF87">
    <property type="entry name" value="OS01G0158850 PROTEIN"/>
    <property type="match status" value="1"/>
</dbReference>
<dbReference type="EMBL" id="JAUUTY010000083">
    <property type="protein sequence ID" value="KAK1603292.1"/>
    <property type="molecule type" value="Genomic_DNA"/>
</dbReference>
<dbReference type="PANTHER" id="PTHR33116">
    <property type="entry name" value="REVERSE TRANSCRIPTASE ZINC-BINDING DOMAIN-CONTAINING PROTEIN-RELATED-RELATED"/>
    <property type="match status" value="1"/>
</dbReference>
<name>A0AAD8QIY9_LOLMU</name>
<gene>
    <name evidence="2" type="ORF">QYE76_017902</name>
</gene>
<dbReference type="InterPro" id="IPR005135">
    <property type="entry name" value="Endo/exonuclease/phosphatase"/>
</dbReference>
<comment type="caution">
    <text evidence="2">The sequence shown here is derived from an EMBL/GenBank/DDBJ whole genome shotgun (WGS) entry which is preliminary data.</text>
</comment>
<accession>A0AAD8QIY9</accession>
<dbReference type="Gene3D" id="3.60.10.10">
    <property type="entry name" value="Endonuclease/exonuclease/phosphatase"/>
    <property type="match status" value="1"/>
</dbReference>